<accession>A0AAN9FAT1</accession>
<dbReference type="Proteomes" id="UP001359559">
    <property type="component" value="Unassembled WGS sequence"/>
</dbReference>
<reference evidence="1 2" key="1">
    <citation type="submission" date="2024-01" db="EMBL/GenBank/DDBJ databases">
        <title>The genomes of 5 underutilized Papilionoideae crops provide insights into root nodulation and disease resistance.</title>
        <authorList>
            <person name="Yuan L."/>
        </authorList>
    </citation>
    <scope>NUCLEOTIDE SEQUENCE [LARGE SCALE GENOMIC DNA]</scope>
    <source>
        <strain evidence="1">LY-2023</strain>
        <tissue evidence="1">Leaf</tissue>
    </source>
</reference>
<dbReference type="AlphaFoldDB" id="A0AAN9FAT1"/>
<gene>
    <name evidence="1" type="ORF">RJT34_25956</name>
</gene>
<protein>
    <submittedName>
        <fullName evidence="1">Uncharacterized protein</fullName>
    </submittedName>
</protein>
<comment type="caution">
    <text evidence="1">The sequence shown here is derived from an EMBL/GenBank/DDBJ whole genome shotgun (WGS) entry which is preliminary data.</text>
</comment>
<dbReference type="PANTHER" id="PTHR34786">
    <property type="entry name" value="OS09G0504900 PROTEIN"/>
    <property type="match status" value="1"/>
</dbReference>
<evidence type="ECO:0000313" key="2">
    <source>
        <dbReference type="Proteomes" id="UP001359559"/>
    </source>
</evidence>
<proteinExistence type="predicted"/>
<name>A0AAN9FAT1_CLITE</name>
<organism evidence="1 2">
    <name type="scientific">Clitoria ternatea</name>
    <name type="common">Butterfly pea</name>
    <dbReference type="NCBI Taxonomy" id="43366"/>
    <lineage>
        <taxon>Eukaryota</taxon>
        <taxon>Viridiplantae</taxon>
        <taxon>Streptophyta</taxon>
        <taxon>Embryophyta</taxon>
        <taxon>Tracheophyta</taxon>
        <taxon>Spermatophyta</taxon>
        <taxon>Magnoliopsida</taxon>
        <taxon>eudicotyledons</taxon>
        <taxon>Gunneridae</taxon>
        <taxon>Pentapetalae</taxon>
        <taxon>rosids</taxon>
        <taxon>fabids</taxon>
        <taxon>Fabales</taxon>
        <taxon>Fabaceae</taxon>
        <taxon>Papilionoideae</taxon>
        <taxon>50 kb inversion clade</taxon>
        <taxon>NPAAA clade</taxon>
        <taxon>indigoferoid/millettioid clade</taxon>
        <taxon>Phaseoleae</taxon>
        <taxon>Clitoria</taxon>
    </lineage>
</organism>
<sequence>MGFSLTVMALLARLQVLVQQVLLYVVSLFNMVSSISIKKQSIKVTHKGIEETVEVDVVAKEDPCHVDDMKIDLLTGPLQINDKVTICCEEGKNHGSREASINKSSLEVGLHSLPPSSTNGKLHSCSKTVVFVSIKTPTLVRQSVPVKPVLTTNLKAFNIMGNESETKDGRGDSLASIFTDVNAKGIFEYDSVL</sequence>
<keyword evidence="2" id="KW-1185">Reference proteome</keyword>
<dbReference type="EMBL" id="JAYKXN010000007">
    <property type="protein sequence ID" value="KAK7270646.1"/>
    <property type="molecule type" value="Genomic_DNA"/>
</dbReference>
<dbReference type="PANTHER" id="PTHR34786:SF1">
    <property type="entry name" value="OS09G0504900 PROTEIN"/>
    <property type="match status" value="1"/>
</dbReference>
<evidence type="ECO:0000313" key="1">
    <source>
        <dbReference type="EMBL" id="KAK7270646.1"/>
    </source>
</evidence>